<proteinExistence type="inferred from homology"/>
<evidence type="ECO:0000256" key="5">
    <source>
        <dbReference type="ARBA" id="ARBA00022949"/>
    </source>
</evidence>
<feature type="transmembrane region" description="Helical" evidence="8">
    <location>
        <begin position="126"/>
        <end position="148"/>
    </location>
</feature>
<accession>A0A8D0BUJ5</accession>
<keyword evidence="6 8" id="KW-1133">Transmembrane helix</keyword>
<dbReference type="Gene3D" id="1.20.140.150">
    <property type="match status" value="1"/>
</dbReference>
<dbReference type="Pfam" id="PF00822">
    <property type="entry name" value="PMP22_Claudin"/>
    <property type="match status" value="1"/>
</dbReference>
<evidence type="ECO:0000256" key="8">
    <source>
        <dbReference type="RuleBase" id="RU060637"/>
    </source>
</evidence>
<dbReference type="PANTHER" id="PTHR12002">
    <property type="entry name" value="CLAUDIN"/>
    <property type="match status" value="1"/>
</dbReference>
<evidence type="ECO:0000256" key="1">
    <source>
        <dbReference type="ARBA" id="ARBA00008295"/>
    </source>
</evidence>
<keyword evidence="7 8" id="KW-0472">Membrane</keyword>
<dbReference type="PRINTS" id="PR01077">
    <property type="entry name" value="CLAUDIN"/>
</dbReference>
<dbReference type="InterPro" id="IPR006187">
    <property type="entry name" value="Claudin"/>
</dbReference>
<evidence type="ECO:0000256" key="2">
    <source>
        <dbReference type="ARBA" id="ARBA00022427"/>
    </source>
</evidence>
<dbReference type="PROSITE" id="PS01346">
    <property type="entry name" value="CLAUDIN"/>
    <property type="match status" value="1"/>
</dbReference>
<evidence type="ECO:0000313" key="9">
    <source>
        <dbReference type="Ensembl" id="ENSSMRP00000011348.1"/>
    </source>
</evidence>
<dbReference type="GO" id="GO:0005198">
    <property type="term" value="F:structural molecule activity"/>
    <property type="evidence" value="ECO:0007669"/>
    <property type="project" value="InterPro"/>
</dbReference>
<evidence type="ECO:0000256" key="4">
    <source>
        <dbReference type="ARBA" id="ARBA00022692"/>
    </source>
</evidence>
<reference evidence="9" key="2">
    <citation type="submission" date="2025-09" db="UniProtKB">
        <authorList>
            <consortium name="Ensembl"/>
        </authorList>
    </citation>
    <scope>IDENTIFICATION</scope>
</reference>
<evidence type="ECO:0000256" key="6">
    <source>
        <dbReference type="ARBA" id="ARBA00022989"/>
    </source>
</evidence>
<reference evidence="9" key="1">
    <citation type="submission" date="2025-08" db="UniProtKB">
        <authorList>
            <consortium name="Ensembl"/>
        </authorList>
    </citation>
    <scope>IDENTIFICATION</scope>
</reference>
<evidence type="ECO:0000313" key="10">
    <source>
        <dbReference type="Proteomes" id="UP000694421"/>
    </source>
</evidence>
<keyword evidence="3 8" id="KW-1003">Cell membrane</keyword>
<comment type="caution">
    <text evidence="8">Lacks conserved residue(s) required for the propagation of feature annotation.</text>
</comment>
<dbReference type="InterPro" id="IPR017974">
    <property type="entry name" value="Claudin_CS"/>
</dbReference>
<comment type="function">
    <text evidence="8">Claudins function as major constituents of the tight junction complexes that regulate the permeability of epithelia.</text>
</comment>
<dbReference type="Proteomes" id="UP000694421">
    <property type="component" value="Unplaced"/>
</dbReference>
<dbReference type="Ensembl" id="ENSSMRT00000013218.1">
    <property type="protein sequence ID" value="ENSSMRP00000011348.1"/>
    <property type="gene ID" value="ENSSMRG00000008921.1"/>
</dbReference>
<dbReference type="GO" id="GO:0005923">
    <property type="term" value="C:bicellular tight junction"/>
    <property type="evidence" value="ECO:0007669"/>
    <property type="project" value="UniProtKB-SubCell"/>
</dbReference>
<dbReference type="GO" id="GO:0005886">
    <property type="term" value="C:plasma membrane"/>
    <property type="evidence" value="ECO:0007669"/>
    <property type="project" value="UniProtKB-SubCell"/>
</dbReference>
<sequence>MKTLVMAEAVDILVTVLVGLGLLLLSLSAASDCWRQDAKDPTSSVGLSIRCRGLWSECLFDNVANLWTCDIPVSYLSEHPAVLMATRVLVVLSGFLTLSAIPPFIAGMRCIKLLQNQVHQKHRLTLAAGVLFLLGGLSGATAILWYGLDTVQKYKLEVCFTSKEEEVFFRNRMCRKLCRCFREHFMQTCSSNSGNA</sequence>
<evidence type="ECO:0000256" key="7">
    <source>
        <dbReference type="ARBA" id="ARBA00023136"/>
    </source>
</evidence>
<keyword evidence="2 8" id="KW-0796">Tight junction</keyword>
<name>A0A8D0BUJ5_SALMN</name>
<keyword evidence="5 8" id="KW-0965">Cell junction</keyword>
<evidence type="ECO:0000256" key="3">
    <source>
        <dbReference type="ARBA" id="ARBA00022475"/>
    </source>
</evidence>
<protein>
    <recommendedName>
        <fullName evidence="8">Claudin</fullName>
    </recommendedName>
</protein>
<keyword evidence="4 8" id="KW-0812">Transmembrane</keyword>
<dbReference type="InterPro" id="IPR004031">
    <property type="entry name" value="PMP22/EMP/MP20/Claudin"/>
</dbReference>
<comment type="subcellular location">
    <subcellularLocation>
        <location evidence="8">Cell junction</location>
        <location evidence="8">Tight junction</location>
    </subcellularLocation>
    <subcellularLocation>
        <location evidence="8">Cell membrane</location>
        <topology evidence="8">Multi-pass membrane protein</topology>
    </subcellularLocation>
</comment>
<dbReference type="AlphaFoldDB" id="A0A8D0BUJ5"/>
<dbReference type="GeneTree" id="ENSGT00940000165186"/>
<feature type="transmembrane region" description="Helical" evidence="8">
    <location>
        <begin position="84"/>
        <end position="105"/>
    </location>
</feature>
<comment type="similarity">
    <text evidence="1 8">Belongs to the claudin family.</text>
</comment>
<organism evidence="9 10">
    <name type="scientific">Salvator merianae</name>
    <name type="common">Argentine black and white tegu</name>
    <name type="synonym">Tupinambis merianae</name>
    <dbReference type="NCBI Taxonomy" id="96440"/>
    <lineage>
        <taxon>Eukaryota</taxon>
        <taxon>Metazoa</taxon>
        <taxon>Chordata</taxon>
        <taxon>Craniata</taxon>
        <taxon>Vertebrata</taxon>
        <taxon>Euteleostomi</taxon>
        <taxon>Lepidosauria</taxon>
        <taxon>Squamata</taxon>
        <taxon>Bifurcata</taxon>
        <taxon>Unidentata</taxon>
        <taxon>Episquamata</taxon>
        <taxon>Laterata</taxon>
        <taxon>Teiioidea</taxon>
        <taxon>Teiidae</taxon>
        <taxon>Salvator</taxon>
    </lineage>
</organism>
<keyword evidence="10" id="KW-1185">Reference proteome</keyword>